<dbReference type="GO" id="GO:0005929">
    <property type="term" value="C:cilium"/>
    <property type="evidence" value="ECO:0007669"/>
    <property type="project" value="GOC"/>
</dbReference>
<dbReference type="InterPro" id="IPR056832">
    <property type="entry name" value="ARM_TT21_2nd"/>
</dbReference>
<feature type="region of interest" description="Disordered" evidence="5">
    <location>
        <begin position="198"/>
        <end position="227"/>
    </location>
</feature>
<dbReference type="GO" id="GO:0030991">
    <property type="term" value="C:intraciliary transport particle A"/>
    <property type="evidence" value="ECO:0007669"/>
    <property type="project" value="TreeGrafter"/>
</dbReference>
<comment type="similarity">
    <text evidence="1">Belongs to the TTC21 family.</text>
</comment>
<dbReference type="OrthoDB" id="10259630at2759"/>
<dbReference type="Pfam" id="PF25064">
    <property type="entry name" value="ARM_TT21_5th"/>
    <property type="match status" value="1"/>
</dbReference>
<feature type="region of interest" description="Disordered" evidence="5">
    <location>
        <begin position="938"/>
        <end position="970"/>
    </location>
</feature>
<feature type="compositionally biased region" description="Low complexity" evidence="5">
    <location>
        <begin position="1459"/>
        <end position="1468"/>
    </location>
</feature>
<keyword evidence="3 4" id="KW-0802">TPR repeat</keyword>
<feature type="repeat" description="TPR" evidence="4">
    <location>
        <begin position="779"/>
        <end position="812"/>
    </location>
</feature>
<evidence type="ECO:0000256" key="4">
    <source>
        <dbReference type="PROSITE-ProRule" id="PRU00339"/>
    </source>
</evidence>
<keyword evidence="2" id="KW-0677">Repeat</keyword>
<dbReference type="GO" id="GO:0035721">
    <property type="term" value="P:intraciliary retrograde transport"/>
    <property type="evidence" value="ECO:0007669"/>
    <property type="project" value="TreeGrafter"/>
</dbReference>
<dbReference type="RefSeq" id="XP_015653972.1">
    <property type="nucleotide sequence ID" value="XM_015807433.1"/>
</dbReference>
<dbReference type="SUPFAM" id="SSF48452">
    <property type="entry name" value="TPR-like"/>
    <property type="match status" value="4"/>
</dbReference>
<dbReference type="InterPro" id="IPR056836">
    <property type="entry name" value="ARM_TT21_4th"/>
</dbReference>
<dbReference type="Pfam" id="PF25063">
    <property type="entry name" value="ARM_TT21_C"/>
    <property type="match status" value="1"/>
</dbReference>
<keyword evidence="12" id="KW-1185">Reference proteome</keyword>
<proteinExistence type="inferred from homology"/>
<comment type="caution">
    <text evidence="11">The sequence shown here is derived from an EMBL/GenBank/DDBJ whole genome shotgun (WGS) entry which is preliminary data.</text>
</comment>
<dbReference type="EMBL" id="LGTL01000024">
    <property type="protein sequence ID" value="KPA75533.1"/>
    <property type="molecule type" value="Genomic_DNA"/>
</dbReference>
<dbReference type="InterPro" id="IPR019734">
    <property type="entry name" value="TPR_rpt"/>
</dbReference>
<dbReference type="Proteomes" id="UP000037923">
    <property type="component" value="Unassembled WGS sequence"/>
</dbReference>
<evidence type="ECO:0000259" key="6">
    <source>
        <dbReference type="Pfam" id="PF25060"/>
    </source>
</evidence>
<organism evidence="11 12">
    <name type="scientific">Leptomonas pyrrhocoris</name>
    <name type="common">Firebug parasite</name>
    <dbReference type="NCBI Taxonomy" id="157538"/>
    <lineage>
        <taxon>Eukaryota</taxon>
        <taxon>Discoba</taxon>
        <taxon>Euglenozoa</taxon>
        <taxon>Kinetoplastea</taxon>
        <taxon>Metakinetoplastina</taxon>
        <taxon>Trypanosomatida</taxon>
        <taxon>Trypanosomatidae</taxon>
        <taxon>Leishmaniinae</taxon>
        <taxon>Leptomonas</taxon>
    </lineage>
</organism>
<dbReference type="InterPro" id="IPR040364">
    <property type="entry name" value="TTC21A/TTC21B"/>
</dbReference>
<feature type="region of interest" description="Disordered" evidence="5">
    <location>
        <begin position="1345"/>
        <end position="1379"/>
    </location>
</feature>
<feature type="domain" description="Tetratricopeptide repeat protein 21A/21B fifth ARM repeats" evidence="9">
    <location>
        <begin position="1112"/>
        <end position="1231"/>
    </location>
</feature>
<evidence type="ECO:0000256" key="5">
    <source>
        <dbReference type="SAM" id="MobiDB-lite"/>
    </source>
</evidence>
<dbReference type="Pfam" id="PF25062">
    <property type="entry name" value="ARM_TT21_N"/>
    <property type="match status" value="1"/>
</dbReference>
<dbReference type="InterPro" id="IPR056833">
    <property type="entry name" value="ARM_TT21_N"/>
</dbReference>
<protein>
    <submittedName>
        <fullName evidence="11">Uncharacterized protein</fullName>
    </submittedName>
</protein>
<dbReference type="Pfam" id="PF13181">
    <property type="entry name" value="TPR_8"/>
    <property type="match status" value="1"/>
</dbReference>
<dbReference type="Pfam" id="PF25060">
    <property type="entry name" value="ARM_TT21_2nd"/>
    <property type="match status" value="1"/>
</dbReference>
<feature type="compositionally biased region" description="Polar residues" evidence="5">
    <location>
        <begin position="217"/>
        <end position="227"/>
    </location>
</feature>
<dbReference type="OMA" id="NATCVRA"/>
<feature type="repeat" description="TPR" evidence="4">
    <location>
        <begin position="813"/>
        <end position="846"/>
    </location>
</feature>
<evidence type="ECO:0000259" key="7">
    <source>
        <dbReference type="Pfam" id="PF25062"/>
    </source>
</evidence>
<evidence type="ECO:0000259" key="8">
    <source>
        <dbReference type="Pfam" id="PF25063"/>
    </source>
</evidence>
<feature type="compositionally biased region" description="Low complexity" evidence="5">
    <location>
        <begin position="1265"/>
        <end position="1275"/>
    </location>
</feature>
<dbReference type="InterPro" id="IPR011990">
    <property type="entry name" value="TPR-like_helical_dom_sf"/>
</dbReference>
<dbReference type="InterPro" id="IPR056834">
    <property type="entry name" value="ARM_TT21_C"/>
</dbReference>
<gene>
    <name evidence="11" type="ORF">ABB37_08424</name>
</gene>
<feature type="domain" description="Tetratricopeptide repeat protein 21A/21B second ARM" evidence="6">
    <location>
        <begin position="326"/>
        <end position="596"/>
    </location>
</feature>
<feature type="domain" description="Tetratricopeptide repeat protein 21A/21B fourth ARM" evidence="10">
    <location>
        <begin position="815"/>
        <end position="873"/>
    </location>
</feature>
<sequence>MGDSITRTNYALLLFYVREKYWHHAEEVCLATIQATDDHMFRVWRALTLDQQGMANDALREYKNAESRRFTAVPALMGMQLIYKRNRDQEGVAQTEAKLDKYEVMENMGGWVQAAALCWAAGDINAARDLLLKFTDVEAAMAYRDEYTNYGTTRAWIDLLSGRGALLEKAGTTFQKMLEAEEAEHAFFDAGHSAAGDALGEQGGSSGGGGGGGGGRDSSTPASPSGSLKWTDLNAALGYVAYLERKMQLTKAQSMLDRLVVLYPNCSVPPLVGKARLLMQAEDWEQAIDVTRRILSRDKDNVEMLTLEALYALVKDTRYEAATLRLRRLLEAVRAKEPRNAALQHQFALVFSRLAGDRLDLLNITTQFSELACSLESRNGDALCGLGYQQLYKHDYKAAAATFRKASTLTDSLAPLLGAVVCLMQQGDFEEASKQLAFCNELQPANQRNAELSLLNAQLRWRRRGMEETAAVLRLLDQAAEAIKHDVGSHAGSGMEEYVYLNAPVSLAVAHEYLLHCRNEPPDPMFRTTDVVGEKCARHLEFLVQHLPACMEAQLMLAKVCFVTGDVRRSQQLLKTTLIVQEQPLPEAFLLSSQICQYTGDVKLASRALEQALTLDFTLQEQPLYNLLLGTVQGTTGKSAESLESLKRAFDTVKSGTSTASSGKPIQPLSVPERVTLYLQLAQAYLRARDVDAARTTLAEAAVQFRDSTQAGRVAIAQAMLAARTDVDKSIELLRQVPSTSEYYISAHSQLGKLFLTQKHNVSLYIQSFQEMAEAVPSAQSYVELGEAYNTIQEPEQAIAAYEKAKALSPASSELSVRVGRALVASHDYAKAIRYYQEALSADPHLSTVRADLATLMWRLGRVDDAREVITQSPVYEQPAAAAAAAAPTAAPTAIDTAAGTAGVGPTEESVATAIERVNLYLLLYKVLRDQHWMLPMNSTRPNGGGGDKNNNASTGIKDKQDASDDGDDAGKAGDVALAALLTARDLQKNLLEHQLRGETVEVVAEQRVVMASICTELGTRCIHNRPTPPPAALLMSDKKVEAAAAVALQSALAVRLTQGKDFLQEAITYDESNERAQLQSALLCRRIGDVDGCERHCTTLLRMAGGSASAEEAATLLANLYTQQGRMEDAISLFENLLNSTPQHYEALVDFIVLLHHAGRVENAKSALDKAAAAIPQGQRADPGLSYARGLYEHLRSNNAEALRHFNLARLPADNPWCERALVRMIWIYLVPTTQDLWVRDSGSKAANLRHNGPTQLNGKEKGSTANPATPSTPAGGGGGGGGELHDNIRYAEQLLLLLPVQSDQRRVLQAYCTMATQRPEELQTSMHLFLECIVAAETGADTVERRDGGGGGGASSQSNAVGKPKSKKGTRDDDEDDEDLQLLAQMHSAAASMAHRSNTNTTATLAFALQSKTVEPTAFLGLAINLFVSNQETAARNVLGRVLEEAKVPLTPPTVPDKPAVAPAPANGKTAANKAPSDTPPAAATPPPVTAPAALLTCSEDDSLERAMLLHAYMDAQSNQLGSARFMLLQVLAANKGCGAAWDALGMLYERQQKHKDASECYQKAWVLLQEADPAVGYKLGFNYLRGNEPVKAIDVCKQVLAHHATYPRIEEDVMDVAYSMLRP</sequence>
<dbReference type="Gene3D" id="1.25.40.10">
    <property type="entry name" value="Tetratricopeptide repeat domain"/>
    <property type="match status" value="5"/>
</dbReference>
<evidence type="ECO:0000313" key="11">
    <source>
        <dbReference type="EMBL" id="KPA75533.1"/>
    </source>
</evidence>
<dbReference type="PANTHER" id="PTHR14699:SF0">
    <property type="entry name" value="TETRATRICOPEPTIDE REPEAT PROTEIN 21 HOMOLOG"/>
    <property type="match status" value="1"/>
</dbReference>
<name>A0A0M9FT73_LEPPY</name>
<accession>A0A0M9FT73</accession>
<evidence type="ECO:0000256" key="3">
    <source>
        <dbReference type="ARBA" id="ARBA00022803"/>
    </source>
</evidence>
<feature type="region of interest" description="Disordered" evidence="5">
    <location>
        <begin position="1249"/>
        <end position="1286"/>
    </location>
</feature>
<evidence type="ECO:0000259" key="10">
    <source>
        <dbReference type="Pfam" id="PF25068"/>
    </source>
</evidence>
<dbReference type="Pfam" id="PF25068">
    <property type="entry name" value="ARM_TT21_4th"/>
    <property type="match status" value="1"/>
</dbReference>
<dbReference type="PROSITE" id="PS50005">
    <property type="entry name" value="TPR"/>
    <property type="match status" value="3"/>
</dbReference>
<feature type="domain" description="Tetratricopeptide repeat protein 21A/21B N-terminal ARM repeat" evidence="7">
    <location>
        <begin position="14"/>
        <end position="184"/>
    </location>
</feature>
<dbReference type="InterPro" id="IPR056835">
    <property type="entry name" value="ARM_TT21_5th"/>
</dbReference>
<evidence type="ECO:0000259" key="9">
    <source>
        <dbReference type="Pfam" id="PF25064"/>
    </source>
</evidence>
<feature type="repeat" description="TPR" evidence="4">
    <location>
        <begin position="1112"/>
        <end position="1145"/>
    </location>
</feature>
<dbReference type="VEuPathDB" id="TriTrypDB:LpyrH10_24_0640"/>
<dbReference type="GO" id="GO:0061512">
    <property type="term" value="P:protein localization to cilium"/>
    <property type="evidence" value="ECO:0007669"/>
    <property type="project" value="TreeGrafter"/>
</dbReference>
<dbReference type="PANTHER" id="PTHR14699">
    <property type="entry name" value="STI2 PROTEIN-RELATED"/>
    <property type="match status" value="1"/>
</dbReference>
<dbReference type="GeneID" id="26908708"/>
<feature type="compositionally biased region" description="Gly residues" evidence="5">
    <location>
        <begin position="201"/>
        <end position="216"/>
    </location>
</feature>
<reference evidence="11 12" key="1">
    <citation type="submission" date="2015-07" db="EMBL/GenBank/DDBJ databases">
        <title>High-quality genome of monoxenous trypanosomatid Leptomonas pyrrhocoris.</title>
        <authorList>
            <person name="Flegontov P."/>
            <person name="Butenko A."/>
            <person name="Firsov S."/>
            <person name="Vlcek C."/>
            <person name="Logacheva M.D."/>
            <person name="Field M."/>
            <person name="Filatov D."/>
            <person name="Flegontova O."/>
            <person name="Gerasimov E."/>
            <person name="Jackson A.P."/>
            <person name="Kelly S."/>
            <person name="Opperdoes F."/>
            <person name="O'Reilly A."/>
            <person name="Votypka J."/>
            <person name="Yurchenko V."/>
            <person name="Lukes J."/>
        </authorList>
    </citation>
    <scope>NUCLEOTIDE SEQUENCE [LARGE SCALE GENOMIC DNA]</scope>
    <source>
        <strain evidence="11">H10</strain>
    </source>
</reference>
<feature type="domain" description="Tetratricopeptide repeat protein 21A/21B C-terminal ARM" evidence="8">
    <location>
        <begin position="1500"/>
        <end position="1620"/>
    </location>
</feature>
<dbReference type="Pfam" id="PF25058">
    <property type="entry name" value="ARM_TT21"/>
    <property type="match status" value="1"/>
</dbReference>
<evidence type="ECO:0000256" key="1">
    <source>
        <dbReference type="ARBA" id="ARBA00010935"/>
    </source>
</evidence>
<feature type="region of interest" description="Disordered" evidence="5">
    <location>
        <begin position="1455"/>
        <end position="1490"/>
    </location>
</feature>
<evidence type="ECO:0000313" key="12">
    <source>
        <dbReference type="Proteomes" id="UP000037923"/>
    </source>
</evidence>
<evidence type="ECO:0000256" key="2">
    <source>
        <dbReference type="ARBA" id="ARBA00022737"/>
    </source>
</evidence>
<dbReference type="SMART" id="SM00028">
    <property type="entry name" value="TPR"/>
    <property type="match status" value="8"/>
</dbReference>